<dbReference type="InterPro" id="IPR002616">
    <property type="entry name" value="tRNA_ribo_trans-like"/>
</dbReference>
<reference evidence="3" key="2">
    <citation type="submission" date="2022-06" db="UniProtKB">
        <authorList>
            <consortium name="EnsemblMetazoa"/>
        </authorList>
    </citation>
    <scope>IDENTIFICATION</scope>
    <source>
        <strain evidence="3">DF5081</strain>
    </source>
</reference>
<protein>
    <submittedName>
        <fullName evidence="3">TGT domain-containing protein</fullName>
    </submittedName>
</protein>
<dbReference type="EnsemblMetazoa" id="CJA15481b.1">
    <property type="protein sequence ID" value="CJA15481b.1"/>
    <property type="gene ID" value="WBGene00134685"/>
</dbReference>
<dbReference type="AlphaFoldDB" id="A0A8R1DYM4"/>
<dbReference type="InterPro" id="IPR050852">
    <property type="entry name" value="Queuine_tRNA-ribosyltrfase"/>
</dbReference>
<dbReference type="NCBIfam" id="TIGR00449">
    <property type="entry name" value="tgt_general"/>
    <property type="match status" value="1"/>
</dbReference>
<dbReference type="PANTHER" id="PTHR46064:SF1">
    <property type="entry name" value="QUEUINE TRNA-RIBOSYLTRANSFERASE ACCESSORY SUBUNIT 2"/>
    <property type="match status" value="1"/>
</dbReference>
<dbReference type="PANTHER" id="PTHR46064">
    <property type="entry name" value="QUEUINE TRNA-RIBOSYLTRANSFERASE ACCESSORY SUBUNIT 2"/>
    <property type="match status" value="1"/>
</dbReference>
<keyword evidence="1" id="KW-1133">Transmembrane helix</keyword>
<evidence type="ECO:0000259" key="2">
    <source>
        <dbReference type="Pfam" id="PF01702"/>
    </source>
</evidence>
<name>A0A8R1DYM4_CAEJA</name>
<feature type="transmembrane region" description="Helical" evidence="1">
    <location>
        <begin position="222"/>
        <end position="242"/>
    </location>
</feature>
<dbReference type="InterPro" id="IPR036511">
    <property type="entry name" value="TGT-like_sf"/>
</dbReference>
<keyword evidence="1" id="KW-0812">Transmembrane</keyword>
<accession>A0A8R1DYM4</accession>
<evidence type="ECO:0000313" key="4">
    <source>
        <dbReference type="Proteomes" id="UP000005237"/>
    </source>
</evidence>
<dbReference type="Proteomes" id="UP000005237">
    <property type="component" value="Unassembled WGS sequence"/>
</dbReference>
<reference evidence="4" key="1">
    <citation type="submission" date="2010-08" db="EMBL/GenBank/DDBJ databases">
        <authorList>
            <consortium name="Caenorhabditis japonica Sequencing Consortium"/>
            <person name="Wilson R.K."/>
        </authorList>
    </citation>
    <scope>NUCLEOTIDE SEQUENCE [LARGE SCALE GENOMIC DNA]</scope>
    <source>
        <strain evidence="4">DF5081</strain>
    </source>
</reference>
<dbReference type="Pfam" id="PF01702">
    <property type="entry name" value="TGT"/>
    <property type="match status" value="1"/>
</dbReference>
<keyword evidence="1" id="KW-0472">Membrane</keyword>
<proteinExistence type="predicted"/>
<keyword evidence="4" id="KW-1185">Reference proteome</keyword>
<dbReference type="GO" id="GO:0006400">
    <property type="term" value="P:tRNA modification"/>
    <property type="evidence" value="ECO:0007669"/>
    <property type="project" value="InterPro"/>
</dbReference>
<dbReference type="SUPFAM" id="SSF51713">
    <property type="entry name" value="tRNA-guanine transglycosylase"/>
    <property type="match status" value="1"/>
</dbReference>
<dbReference type="Gene3D" id="3.20.20.105">
    <property type="entry name" value="Queuine tRNA-ribosyltransferase-like"/>
    <property type="match status" value="1"/>
</dbReference>
<sequence length="243" mass="27853">MEKYHWNVKTWRSIINSFACTSFENLVDYDTPRDSGTKRQLKAAERTKTFYEQLFEQDEKVHGERILALGGGFQKYYRRKCAVDIGLNEDVAGYSVEFHEFVEGKETDEEEMKELLAETFSPLSPSKLRMVSGPFNPKMVVFLVAQGIDIFDNSFAIKLTETGHAFCLADDFPTNSNFEVVDFNDADKYADDWTAPFENCTCYTCTNYKKGYLQHLLNTKELLASILLVMLVFAGIFGYLPYA</sequence>
<evidence type="ECO:0000313" key="3">
    <source>
        <dbReference type="EnsemblMetazoa" id="CJA15481b.1"/>
    </source>
</evidence>
<feature type="domain" description="tRNA-guanine(15) transglycosylase-like" evidence="2">
    <location>
        <begin position="27"/>
        <end position="229"/>
    </location>
</feature>
<evidence type="ECO:0000256" key="1">
    <source>
        <dbReference type="SAM" id="Phobius"/>
    </source>
</evidence>
<organism evidence="3 4">
    <name type="scientific">Caenorhabditis japonica</name>
    <dbReference type="NCBI Taxonomy" id="281687"/>
    <lineage>
        <taxon>Eukaryota</taxon>
        <taxon>Metazoa</taxon>
        <taxon>Ecdysozoa</taxon>
        <taxon>Nematoda</taxon>
        <taxon>Chromadorea</taxon>
        <taxon>Rhabditida</taxon>
        <taxon>Rhabditina</taxon>
        <taxon>Rhabditomorpha</taxon>
        <taxon>Rhabditoidea</taxon>
        <taxon>Rhabditidae</taxon>
        <taxon>Peloderinae</taxon>
        <taxon>Caenorhabditis</taxon>
    </lineage>
</organism>